<dbReference type="EMBL" id="JARVKM010000038">
    <property type="protein sequence ID" value="KAK9774852.1"/>
    <property type="molecule type" value="Genomic_DNA"/>
</dbReference>
<dbReference type="Pfam" id="PF20516">
    <property type="entry name" value="PDDEXK_12"/>
    <property type="match status" value="1"/>
</dbReference>
<dbReference type="InterPro" id="IPR046797">
    <property type="entry name" value="PDDEXK_12"/>
</dbReference>
<feature type="compositionally biased region" description="Low complexity" evidence="1">
    <location>
        <begin position="77"/>
        <end position="96"/>
    </location>
</feature>
<protein>
    <submittedName>
        <fullName evidence="3">PD-(D/E)XK nuclease-like domain-containing protein</fullName>
    </submittedName>
</protein>
<evidence type="ECO:0000256" key="1">
    <source>
        <dbReference type="SAM" id="MobiDB-lite"/>
    </source>
</evidence>
<gene>
    <name evidence="3" type="ORF">SCAR479_08407</name>
</gene>
<evidence type="ECO:0000313" key="4">
    <source>
        <dbReference type="Proteomes" id="UP001465668"/>
    </source>
</evidence>
<dbReference type="Proteomes" id="UP001465668">
    <property type="component" value="Unassembled WGS sequence"/>
</dbReference>
<organism evidence="3 4">
    <name type="scientific">Seiridium cardinale</name>
    <dbReference type="NCBI Taxonomy" id="138064"/>
    <lineage>
        <taxon>Eukaryota</taxon>
        <taxon>Fungi</taxon>
        <taxon>Dikarya</taxon>
        <taxon>Ascomycota</taxon>
        <taxon>Pezizomycotina</taxon>
        <taxon>Sordariomycetes</taxon>
        <taxon>Xylariomycetidae</taxon>
        <taxon>Amphisphaeriales</taxon>
        <taxon>Sporocadaceae</taxon>
        <taxon>Seiridium</taxon>
    </lineage>
</organism>
<feature type="compositionally biased region" description="Acidic residues" evidence="1">
    <location>
        <begin position="51"/>
        <end position="67"/>
    </location>
</feature>
<comment type="caution">
    <text evidence="3">The sequence shown here is derived from an EMBL/GenBank/DDBJ whole genome shotgun (WGS) entry which is preliminary data.</text>
</comment>
<accession>A0ABR2XM06</accession>
<feature type="domain" description="PD-(D/E)XK nuclease-like" evidence="2">
    <location>
        <begin position="166"/>
        <end position="374"/>
    </location>
</feature>
<keyword evidence="4" id="KW-1185">Reference proteome</keyword>
<sequence length="406" mass="45453">MHYSKVSDWLAQIPSQTIASPASKKRPFISPPMSTASTPSRKRQRRRDRTETDDRDEDIDSNIDIEDGTPRQIRRPASSLTASGTSSSAQSAGGSSPRKQLHNLRLGHDGVETRTLDIEGDDTLPASLAVILGDINKATNRQRKLLPLIMRQQASDFFAGKPGAQQWDDDTLYDSSRDELGPTPSLEIVHAIVLRARYCDDDSLDENGWSQLVYWHILDGVAKDTPLLKLVPCSSASILSLYKIPATPSRMVDYVFAIDPILADRTKMRELIADTYGLSINHTSFPALCERPIALSIEVKRTSDGADKAKLQLAVWLAAHWKKLRHMAGSELPEFLLAVWIQGHDWSLVVSTRNEQNTIIWTKLDFGHTRSSTGHGFSSIAWMWPRDEDCRRSVDTTQIYVGRHDQ</sequence>
<reference evidence="3 4" key="1">
    <citation type="submission" date="2024-02" db="EMBL/GenBank/DDBJ databases">
        <title>First draft genome assembly of two strains of Seiridium cardinale.</title>
        <authorList>
            <person name="Emiliani G."/>
            <person name="Scali E."/>
        </authorList>
    </citation>
    <scope>NUCLEOTIDE SEQUENCE [LARGE SCALE GENOMIC DNA]</scope>
    <source>
        <strain evidence="3 4">BM-138-000479</strain>
    </source>
</reference>
<evidence type="ECO:0000259" key="2">
    <source>
        <dbReference type="Pfam" id="PF20516"/>
    </source>
</evidence>
<name>A0ABR2XM06_9PEZI</name>
<proteinExistence type="predicted"/>
<feature type="region of interest" description="Disordered" evidence="1">
    <location>
        <begin position="1"/>
        <end position="104"/>
    </location>
</feature>
<evidence type="ECO:0000313" key="3">
    <source>
        <dbReference type="EMBL" id="KAK9774852.1"/>
    </source>
</evidence>